<gene>
    <name evidence="2" type="ORF">IV203_010286</name>
</gene>
<feature type="compositionally biased region" description="Basic residues" evidence="1">
    <location>
        <begin position="617"/>
        <end position="626"/>
    </location>
</feature>
<dbReference type="PANTHER" id="PTHR12239">
    <property type="entry name" value="PROTEIN CBG20215-RELATED"/>
    <property type="match status" value="1"/>
</dbReference>
<keyword evidence="3" id="KW-1185">Reference proteome</keyword>
<evidence type="ECO:0000313" key="3">
    <source>
        <dbReference type="Proteomes" id="UP000693970"/>
    </source>
</evidence>
<feature type="region of interest" description="Disordered" evidence="1">
    <location>
        <begin position="303"/>
        <end position="330"/>
    </location>
</feature>
<evidence type="ECO:0000256" key="1">
    <source>
        <dbReference type="SAM" id="MobiDB-lite"/>
    </source>
</evidence>
<protein>
    <submittedName>
        <fullName evidence="2">Uncharacterized protein</fullName>
    </submittedName>
</protein>
<feature type="compositionally biased region" description="Low complexity" evidence="1">
    <location>
        <begin position="602"/>
        <end position="611"/>
    </location>
</feature>
<organism evidence="2 3">
    <name type="scientific">Nitzschia inconspicua</name>
    <dbReference type="NCBI Taxonomy" id="303405"/>
    <lineage>
        <taxon>Eukaryota</taxon>
        <taxon>Sar</taxon>
        <taxon>Stramenopiles</taxon>
        <taxon>Ochrophyta</taxon>
        <taxon>Bacillariophyta</taxon>
        <taxon>Bacillariophyceae</taxon>
        <taxon>Bacillariophycidae</taxon>
        <taxon>Bacillariales</taxon>
        <taxon>Bacillariaceae</taxon>
        <taxon>Nitzschia</taxon>
    </lineage>
</organism>
<comment type="caution">
    <text evidence="2">The sequence shown here is derived from an EMBL/GenBank/DDBJ whole genome shotgun (WGS) entry which is preliminary data.</text>
</comment>
<name>A0A9K3KXB3_9STRA</name>
<feature type="compositionally biased region" description="Basic and acidic residues" evidence="1">
    <location>
        <begin position="497"/>
        <end position="600"/>
    </location>
</feature>
<evidence type="ECO:0000313" key="2">
    <source>
        <dbReference type="EMBL" id="KAG7350926.1"/>
    </source>
</evidence>
<dbReference type="EMBL" id="JAGRRH010000018">
    <property type="protein sequence ID" value="KAG7350926.1"/>
    <property type="molecule type" value="Genomic_DNA"/>
</dbReference>
<reference evidence="2" key="1">
    <citation type="journal article" date="2021" name="Sci. Rep.">
        <title>Diploid genomic architecture of Nitzschia inconspicua, an elite biomass production diatom.</title>
        <authorList>
            <person name="Oliver A."/>
            <person name="Podell S."/>
            <person name="Pinowska A."/>
            <person name="Traller J.C."/>
            <person name="Smith S.R."/>
            <person name="McClure R."/>
            <person name="Beliaev A."/>
            <person name="Bohutskyi P."/>
            <person name="Hill E.A."/>
            <person name="Rabines A."/>
            <person name="Zheng H."/>
            <person name="Allen L.Z."/>
            <person name="Kuo A."/>
            <person name="Grigoriev I.V."/>
            <person name="Allen A.E."/>
            <person name="Hazlebeck D."/>
            <person name="Allen E.E."/>
        </authorList>
    </citation>
    <scope>NUCLEOTIDE SEQUENCE</scope>
    <source>
        <strain evidence="2">Hildebrandi</strain>
    </source>
</reference>
<proteinExistence type="predicted"/>
<dbReference type="PANTHER" id="PTHR12239:SF41">
    <property type="entry name" value="MEMBRANE ASSOCIATED PROTEIN, PUTATIVE-RELATED"/>
    <property type="match status" value="1"/>
</dbReference>
<dbReference type="AlphaFoldDB" id="A0A9K3KXB3"/>
<dbReference type="Proteomes" id="UP000693970">
    <property type="component" value="Unassembled WGS sequence"/>
</dbReference>
<feature type="region of interest" description="Disordered" evidence="1">
    <location>
        <begin position="481"/>
        <end position="644"/>
    </location>
</feature>
<accession>A0A9K3KXB3</accession>
<sequence length="801" mass="91390">MSDATKKKLKITKVPLPDFFIALVLPDAHAHRQPSQGEVDELRDRTTEFWTTQLKETSFPKKFKKLNLKIERTQFGTVNEEQADIEVARDLDPRFNMYVEFSGVVHFASRGSGVPSGNEAFAEMTASDSLEYLVGFVRGMESDCLFANATEVCARRLVIDPMAEGGNVRAPTFFFAFATEPWDDETPKGPPTDEDVEVFRQKTHDHIDKNLKIAYPNSYEGSEMKVLVHEADSSKPDERFDVYIENDFKASFSSDPPTEAELFNVIMKCGASDCTEYLQSMQKIKKSRFEDVTTVTVQIVGLEMPEVEDMEPAPEQQSESPEGDPPEDDKEHAIERQVPIFLAVCTNTDPPNPEEVEVFDELMVRYFYTVVQKEYPDIVKNLSLKKLYTKFDQGIPEPRFNMCSEWNAIITFKPESEPPDEKELNILIVECNMSTILAYVRKLEPVPFKSTTEVTMRRHSQKPGPDDPIMDARFEAAIKLPATPELLEPPEDEDEKERERLEAEKEKQRLIAEKEREEREAEERKKAEDAQREAEAKRKAEESRKAAEAEAKRKADEERKQREAEERAAAKEEARRLAEEEAKAIAEEEAKKKAREERLKKAAAAKTALLKAEAKRKEKKEKKKKKEIPPPVDDGYESPDENLPRVKTSDVFVALKLDHAETEPNEEEMETLRSNTEAYFAERLKNKYPNTFASLKCQVGVMKWNEGYPRPEFNFYVEWDITAKFRDSADPSSPMKTVAGTKQRNVFKDEAGGGDTPTSYELMRSLVVGANIIQYLTESVRVIGGPFEHGTAVYIKQRESS</sequence>
<dbReference type="InterPro" id="IPR052293">
    <property type="entry name" value="SRRP"/>
</dbReference>
<reference evidence="2" key="2">
    <citation type="submission" date="2021-04" db="EMBL/GenBank/DDBJ databases">
        <authorList>
            <person name="Podell S."/>
        </authorList>
    </citation>
    <scope>NUCLEOTIDE SEQUENCE</scope>
    <source>
        <strain evidence="2">Hildebrandi</strain>
    </source>
</reference>